<dbReference type="RefSeq" id="WP_089275646.1">
    <property type="nucleotide sequence ID" value="NZ_FZOC01000012.1"/>
</dbReference>
<gene>
    <name evidence="2" type="ORF">SAMN04488503_0156</name>
</gene>
<evidence type="ECO:0000313" key="3">
    <source>
        <dbReference type="Proteomes" id="UP000198324"/>
    </source>
</evidence>
<dbReference type="InterPro" id="IPR018530">
    <property type="entry name" value="SiaC"/>
</dbReference>
<evidence type="ECO:0000259" key="1">
    <source>
        <dbReference type="Pfam" id="PF09345"/>
    </source>
</evidence>
<evidence type="ECO:0000313" key="2">
    <source>
        <dbReference type="EMBL" id="SNS28494.1"/>
    </source>
</evidence>
<dbReference type="EMBL" id="FZOC01000012">
    <property type="protein sequence ID" value="SNS28494.1"/>
    <property type="molecule type" value="Genomic_DNA"/>
</dbReference>
<dbReference type="Pfam" id="PF09345">
    <property type="entry name" value="SiaC"/>
    <property type="match status" value="1"/>
</dbReference>
<protein>
    <recommendedName>
        <fullName evidence="1">SiaC family regulatory phosphoprotein domain-containing protein</fullName>
    </recommendedName>
</protein>
<dbReference type="OrthoDB" id="5297629at2"/>
<keyword evidence="3" id="KW-1185">Reference proteome</keyword>
<feature type="domain" description="SiaC family regulatory phosphoprotein" evidence="1">
    <location>
        <begin position="6"/>
        <end position="125"/>
    </location>
</feature>
<dbReference type="Proteomes" id="UP000198324">
    <property type="component" value="Unassembled WGS sequence"/>
</dbReference>
<dbReference type="AlphaFoldDB" id="A0A239D9H5"/>
<sequence>MTRLTIEGTKSSPRIDFDPDTGRLAIHGESYPENCQRFYGPALAWLEEYLREQRAQRLTLDMEVGYFNSSTSKTFMDLFDMLDQEAANGRSVEVNWRYHAQNEMAQECGEEFMQDLSGLRFNLVPL</sequence>
<proteinExistence type="predicted"/>
<organism evidence="2 3">
    <name type="scientific">Humidesulfovibrio mexicanus</name>
    <dbReference type="NCBI Taxonomy" id="147047"/>
    <lineage>
        <taxon>Bacteria</taxon>
        <taxon>Pseudomonadati</taxon>
        <taxon>Thermodesulfobacteriota</taxon>
        <taxon>Desulfovibrionia</taxon>
        <taxon>Desulfovibrionales</taxon>
        <taxon>Desulfovibrionaceae</taxon>
        <taxon>Humidesulfovibrio</taxon>
    </lineage>
</organism>
<accession>A0A239D9H5</accession>
<reference evidence="2 3" key="1">
    <citation type="submission" date="2017-06" db="EMBL/GenBank/DDBJ databases">
        <authorList>
            <person name="Kim H.J."/>
            <person name="Triplett B.A."/>
        </authorList>
    </citation>
    <scope>NUCLEOTIDE SEQUENCE [LARGE SCALE GENOMIC DNA]</scope>
    <source>
        <strain evidence="2 3">DSM 13116</strain>
    </source>
</reference>
<name>A0A239D9H5_9BACT</name>